<dbReference type="Pfam" id="PF18413">
    <property type="entry name" value="Neuraminidase"/>
    <property type="match status" value="1"/>
</dbReference>
<dbReference type="PATRIC" id="fig|631454.5.peg.3012"/>
<evidence type="ECO:0000259" key="2">
    <source>
        <dbReference type="Pfam" id="PF18413"/>
    </source>
</evidence>
<comment type="caution">
    <text evidence="4">The sequence shown here is derived from an EMBL/GenBank/DDBJ whole genome shotgun (WGS) entry which is preliminary data.</text>
</comment>
<proteinExistence type="predicted"/>
<dbReference type="InterPro" id="IPR046839">
    <property type="entry name" value="ABC_toxin_N"/>
</dbReference>
<dbReference type="EMBL" id="AWXZ01000039">
    <property type="protein sequence ID" value="ESR22984.1"/>
    <property type="molecule type" value="Genomic_DNA"/>
</dbReference>
<feature type="domain" description="ABC toxin N-terminal" evidence="3">
    <location>
        <begin position="1660"/>
        <end position="1777"/>
    </location>
</feature>
<keyword evidence="5" id="KW-1185">Reference proteome</keyword>
<evidence type="ECO:0000259" key="3">
    <source>
        <dbReference type="Pfam" id="PF20220"/>
    </source>
</evidence>
<dbReference type="Proteomes" id="UP000017819">
    <property type="component" value="Unassembled WGS sequence"/>
</dbReference>
<feature type="region of interest" description="Disordered" evidence="1">
    <location>
        <begin position="20"/>
        <end position="39"/>
    </location>
</feature>
<dbReference type="RefSeq" id="WP_023433171.1">
    <property type="nucleotide sequence ID" value="NZ_AWXZ01000039.1"/>
</dbReference>
<evidence type="ECO:0000256" key="1">
    <source>
        <dbReference type="SAM" id="MobiDB-lite"/>
    </source>
</evidence>
<gene>
    <name evidence="4" type="ORF">N177_3052</name>
</gene>
<feature type="region of interest" description="Disordered" evidence="1">
    <location>
        <begin position="1974"/>
        <end position="2070"/>
    </location>
</feature>
<feature type="domain" description="Neuraminidase-like" evidence="2">
    <location>
        <begin position="1807"/>
        <end position="1962"/>
    </location>
</feature>
<protein>
    <submittedName>
        <fullName evidence="4">Uncharacterized protein</fullName>
    </submittedName>
</protein>
<feature type="compositionally biased region" description="Low complexity" evidence="1">
    <location>
        <begin position="2052"/>
        <end position="2062"/>
    </location>
</feature>
<accession>V4RC79</accession>
<reference evidence="4 5" key="1">
    <citation type="journal article" date="2014" name="Genome Announc.">
        <title>Draft Genome Sequence of Lutibaculum baratangense Strain AMV1T, Isolated from a Mud Volcano in Andamans, India.</title>
        <authorList>
            <person name="Singh A."/>
            <person name="Sreenivas A."/>
            <person name="Sathyanarayana Reddy G."/>
            <person name="Pinnaka A.K."/>
            <person name="Shivaji S."/>
        </authorList>
    </citation>
    <scope>NUCLEOTIDE SEQUENCE [LARGE SCALE GENOMIC DNA]</scope>
    <source>
        <strain evidence="4 5">AMV1</strain>
    </source>
</reference>
<feature type="compositionally biased region" description="Basic residues" evidence="1">
    <location>
        <begin position="1979"/>
        <end position="1993"/>
    </location>
</feature>
<sequence>MTVPKVLDRLTRLSPRAWRTAAHRAGGTNSSLQKESSDGTPPLLALAALPLGAAGPAVSNLHALLDRLGFDRIDAEERDEARYGPTTRRMVESLAHEFGIEQARPGELDAESAEAINRVAFDREIFALVEGRVVDTSGEAAADVPVTIGDADNDLRCAEAATGPDGGYRAFYDPAFYRRERPGVGRPKDLPDLVATAAWRDRPGTARSDPVRATEREIRIDLTLPAEARRPAGPRVRGTVFDAEGRRFPGVRVEAFDRDIGPGRTSLGSDDTDEEGAFEIPYDPADAADGEGLIDGRTTVDLLFGLSRDGVLIDALDIVRLPVDDDATITAELPAGEDDLALGIVARSDEFVRIRATTALVPRGPSEFERLLAALEPLTRTVALADFDEAKTRDVSFAAREIGAPRALVADLAAAFRSARDDLPGTEPALLYALARESGALAPHAIAARRLDDLVAAVRRADERNLIPPVGGELEAAVAAVRSAAVAKAMSLPTGEGAGSLDDVLRSTLPDAQARAALVTALRDGGDAGWSRFAAEHAEVDIPSVRYAIELGTLTRNDLGLADALKAKAPNATSLRTLALDLEPQTISEAVETLGALPLDRTEDEDEPAARDRLTAELVGLIETLHPTAVVARAARGLAAAAPSAVDPATAALLDRAVRHTAFELGRDPVAATVERHADVLFEGVNDPEARERAAAGLKRIQRLYQISPDPDTLSAVLRATGPGGHTFQGAFDISRLGERSFLSRFPTATAGEAQALSTMHSKARAQAETVAALLVNEYQEAREVRPAALGAPDEIASFADFFGGAEMCECEECRSVVGPAAYLVDLFEFLDKRCAANEDGLTPLDVLIGNPSKSWQGHPVTGLRPDLAHIKLTCENTNTTIPTIDLINEILESVVAFGQVTPLATDDAGEPLAPPVLAPNEPSPGVTGAELSAAPEHVVARAYEILGDAVYPISLPYDRLVASARAITKEAGVDRAALIRVFGAGDEEARALAAATERLGLLPKDVEILTDETLTAAPEGAGALLGRAAAGWTDEMSSVRRLLEALDVSFGELVALMRTDFVGGEVPSGSPDDPMARLFLTVEQLATLRADFDAEPPPQIAEALERGGLAIADVRAIVEASADRLATTWVLDPPISCDLDHLFVRHLDASPVAAGEFLAVHRFVRLAKRMRVSFEVLDTLLAATPADEPRSFRPDRLVRLAGLRALGAELSLEPAVAASLVADIGEALWRKLFVASGVARLDPSLAAADGDPGQAGASIGPVIPSLAAVLQVNAGKLAALAKSLRVETLDRPAISALHRTVVLARALGMSPEDLVAFCTILGEDCLTKPRDAASLSAALARVRALGSSGLGPAEIRVVIGEDPPSLQADRIVKALGDALQPLARGAPGDGEGAEGDPAVPPEEAARAEAARLVLASIFGIDPDLVRLALGDGTEEPLFRLAGRSAIELFLDLARKPDQAQADALLPEATAVLSGLARLAQLAKTAGLDVPTLRLLAGPARVAPAAVLASLAGEPDRAALVAMIARLGAFKSMLADAKDAALAREALAALAAADGDVGSAAFLSALAGALGVDPLLAADAVAGGSAALARAAAREDPVAAFRAAAEQVTLAARIGLLPSAVGETVKNPIAPAALSRLATGVRSRYEAPVWLEISRRMANPIREASRDALVAHLVQREGLRNPDQLFGLLLIDTGINAFVLTSRIRQAIFAVQLYVQRCAMGLVAKNGILPDQIDLREWRVIGRFPIWAARLRTLISPEDLLDPAWRDNKTRSFRDFEDQIRQSDATPTNAAAAYGRYLENLASVAALEVVGTFLQVAFEGAEAGIFRSVLHVVGRSRGGVGRRHFYRRLNTFDGYREWTDWIPVEVDIQGVERDRPGGRKIDDDAALFEPGVHVLPVVWQGELHLFWPTFVRKVDEPSEDDAPEIDSTNPTVKSRFSSPYWEVKLNWTRLAGESFTPKEQSSALGETWWWVPGTAPATSKKKKRTRPRPRRPPPSRAGSRTRSCFQRRPRSCSPPRGRSSRSRRASFSSRPWRVSGSRSSSPNGRRPERSGRASSSPSPAARARWKWAMR</sequence>
<dbReference type="eggNOG" id="COG3409">
    <property type="taxonomic scope" value="Bacteria"/>
</dbReference>
<organism evidence="4 5">
    <name type="scientific">Lutibaculum baratangense AMV1</name>
    <dbReference type="NCBI Taxonomy" id="631454"/>
    <lineage>
        <taxon>Bacteria</taxon>
        <taxon>Pseudomonadati</taxon>
        <taxon>Pseudomonadota</taxon>
        <taxon>Alphaproteobacteria</taxon>
        <taxon>Hyphomicrobiales</taxon>
        <taxon>Tepidamorphaceae</taxon>
        <taxon>Lutibaculum</taxon>
    </lineage>
</organism>
<dbReference type="OrthoDB" id="9781691at2"/>
<dbReference type="InterPro" id="IPR041079">
    <property type="entry name" value="Neuraminidase-like"/>
</dbReference>
<evidence type="ECO:0000313" key="5">
    <source>
        <dbReference type="Proteomes" id="UP000017819"/>
    </source>
</evidence>
<evidence type="ECO:0000313" key="4">
    <source>
        <dbReference type="EMBL" id="ESR22984.1"/>
    </source>
</evidence>
<dbReference type="Pfam" id="PF20220">
    <property type="entry name" value="ABC_toxin_N"/>
    <property type="match status" value="1"/>
</dbReference>
<dbReference type="STRING" id="631454.N177_3052"/>
<name>V4RC79_9HYPH</name>
<feature type="compositionally biased region" description="Low complexity" evidence="1">
    <location>
        <begin position="2025"/>
        <end position="2044"/>
    </location>
</feature>